<evidence type="ECO:0000313" key="3">
    <source>
        <dbReference type="Proteomes" id="UP000244892"/>
    </source>
</evidence>
<organism evidence="2 3">
    <name type="scientific">Aquabacterium olei</name>
    <dbReference type="NCBI Taxonomy" id="1296669"/>
    <lineage>
        <taxon>Bacteria</taxon>
        <taxon>Pseudomonadati</taxon>
        <taxon>Pseudomonadota</taxon>
        <taxon>Betaproteobacteria</taxon>
        <taxon>Burkholderiales</taxon>
        <taxon>Aquabacterium</taxon>
    </lineage>
</organism>
<dbReference type="Proteomes" id="UP000244892">
    <property type="component" value="Chromosome"/>
</dbReference>
<reference evidence="2 3" key="1">
    <citation type="submission" date="2018-05" db="EMBL/GenBank/DDBJ databases">
        <title>complete genome sequence of Aquabacterium olei NBRC 110486.</title>
        <authorList>
            <person name="Tang B."/>
            <person name="Chang J."/>
            <person name="Zhang L."/>
            <person name="Yang H."/>
        </authorList>
    </citation>
    <scope>NUCLEOTIDE SEQUENCE [LARGE SCALE GENOMIC DNA]</scope>
    <source>
        <strain evidence="2 3">NBRC 110486</strain>
    </source>
</reference>
<protein>
    <submittedName>
        <fullName evidence="2">Uncharacterized protein</fullName>
    </submittedName>
</protein>
<dbReference type="KEGG" id="aon:DEH84_01305"/>
<proteinExistence type="predicted"/>
<keyword evidence="3" id="KW-1185">Reference proteome</keyword>
<gene>
    <name evidence="2" type="ORF">DEH84_01305</name>
</gene>
<sequence length="102" mass="11393">MGSRQWYLGRLRRRLPRGRVQPHGRRLTRTRTKRWSRRSRRSRSRAARASRPLERCPSGRGLAMRVCCGAGRHAGSAARMAHVVCNRSSAAELAGCTPVAAS</sequence>
<feature type="compositionally biased region" description="Basic residues" evidence="1">
    <location>
        <begin position="17"/>
        <end position="48"/>
    </location>
</feature>
<dbReference type="AlphaFoldDB" id="A0A2U8FVW4"/>
<accession>A0A2U8FVW4</accession>
<evidence type="ECO:0000256" key="1">
    <source>
        <dbReference type="SAM" id="MobiDB-lite"/>
    </source>
</evidence>
<feature type="region of interest" description="Disordered" evidence="1">
    <location>
        <begin position="17"/>
        <end position="55"/>
    </location>
</feature>
<dbReference type="EMBL" id="CP029210">
    <property type="protein sequence ID" value="AWI55017.1"/>
    <property type="molecule type" value="Genomic_DNA"/>
</dbReference>
<evidence type="ECO:0000313" key="2">
    <source>
        <dbReference type="EMBL" id="AWI55017.1"/>
    </source>
</evidence>
<name>A0A2U8FVW4_9BURK</name>